<dbReference type="InterPro" id="IPR058093">
    <property type="entry name" value="LA_2272-like"/>
</dbReference>
<name>A0A239JJV5_9BACT</name>
<dbReference type="OrthoDB" id="5505971at2"/>
<dbReference type="Proteomes" id="UP000198432">
    <property type="component" value="Unassembled WGS sequence"/>
</dbReference>
<feature type="signal peptide" evidence="1">
    <location>
        <begin position="1"/>
        <end position="20"/>
    </location>
</feature>
<feature type="chain" id="PRO_5012896015" description="DUF5723 domain-containing protein" evidence="1">
    <location>
        <begin position="21"/>
        <end position="354"/>
    </location>
</feature>
<keyword evidence="3" id="KW-1185">Reference proteome</keyword>
<protein>
    <recommendedName>
        <fullName evidence="4">DUF5723 domain-containing protein</fullName>
    </recommendedName>
</protein>
<evidence type="ECO:0008006" key="4">
    <source>
        <dbReference type="Google" id="ProtNLM"/>
    </source>
</evidence>
<evidence type="ECO:0000313" key="2">
    <source>
        <dbReference type="EMBL" id="SNT06316.1"/>
    </source>
</evidence>
<reference evidence="3" key="1">
    <citation type="submission" date="2017-06" db="EMBL/GenBank/DDBJ databases">
        <authorList>
            <person name="Varghese N."/>
            <person name="Submissions S."/>
        </authorList>
    </citation>
    <scope>NUCLEOTIDE SEQUENCE [LARGE SCALE GENOMIC DNA]</scope>
    <source>
        <strain evidence="3">NKM1</strain>
    </source>
</reference>
<organism evidence="2 3">
    <name type="scientific">Pontibacter ummariensis</name>
    <dbReference type="NCBI Taxonomy" id="1610492"/>
    <lineage>
        <taxon>Bacteria</taxon>
        <taxon>Pseudomonadati</taxon>
        <taxon>Bacteroidota</taxon>
        <taxon>Cytophagia</taxon>
        <taxon>Cytophagales</taxon>
        <taxon>Hymenobacteraceae</taxon>
        <taxon>Pontibacter</taxon>
    </lineage>
</organism>
<keyword evidence="1" id="KW-0732">Signal</keyword>
<dbReference type="NCBIfam" id="NF047436">
    <property type="entry name" value="LA_2272_repeat"/>
    <property type="match status" value="1"/>
</dbReference>
<dbReference type="AlphaFoldDB" id="A0A239JJV5"/>
<evidence type="ECO:0000313" key="3">
    <source>
        <dbReference type="Proteomes" id="UP000198432"/>
    </source>
</evidence>
<dbReference type="RefSeq" id="WP_106219183.1">
    <property type="nucleotide sequence ID" value="NZ_FZOQ01000022.1"/>
</dbReference>
<evidence type="ECO:0000256" key="1">
    <source>
        <dbReference type="SAM" id="SignalP"/>
    </source>
</evidence>
<gene>
    <name evidence="2" type="ORF">SAMN06296052_12252</name>
</gene>
<dbReference type="EMBL" id="FZOQ01000022">
    <property type="protein sequence ID" value="SNT06316.1"/>
    <property type="molecule type" value="Genomic_DNA"/>
</dbReference>
<accession>A0A239JJV5</accession>
<proteinExistence type="predicted"/>
<sequence>MKRIILSVAMVLATLPNVVAQESTPELESRPAQVSVVPGIGTNGLNGSAYRQPFSFNLLGGSNGGVNGFELGGILNIDRAFATGLQIGGLANIVQGPVRGLQIGGVVNTAASELIGLQIGGVANLVKGSVSGLQLGGVVNAASESVDGAQISGVVNIAQQVDGLQLGVVNLAGTAKGLQLGVVNIADSAGEMIGVLNIARKNGYYRGELWAGETFYGNAAFKMGTKKFYTIFALGWQQRDEVYRLGYGLGFGAALGRVAGVDLNLDLLNYQVSEERMWMSNSTNLMQQARLVATIGIGGRKAVLIGTTFNVFESDFKNSGEGTGMDLAAKTIYSKIHRDTRVTMWPGLNAGFRF</sequence>